<evidence type="ECO:0000256" key="3">
    <source>
        <dbReference type="ARBA" id="ARBA00022814"/>
    </source>
</evidence>
<dbReference type="NCBIfam" id="TIGR01953">
    <property type="entry name" value="NusA"/>
    <property type="match status" value="1"/>
</dbReference>
<dbReference type="InterPro" id="IPR004087">
    <property type="entry name" value="KH_dom"/>
</dbReference>
<dbReference type="InterPro" id="IPR025249">
    <property type="entry name" value="TF_NusA_KH_1st"/>
</dbReference>
<protein>
    <recommendedName>
        <fullName evidence="7">Transcription termination/antitermination protein NusA</fullName>
    </recommendedName>
</protein>
<evidence type="ECO:0000256" key="1">
    <source>
        <dbReference type="ARBA" id="ARBA00022472"/>
    </source>
</evidence>
<dbReference type="GO" id="GO:0003700">
    <property type="term" value="F:DNA-binding transcription factor activity"/>
    <property type="evidence" value="ECO:0007669"/>
    <property type="project" value="InterPro"/>
</dbReference>
<dbReference type="SMART" id="SM00316">
    <property type="entry name" value="S1"/>
    <property type="match status" value="1"/>
</dbReference>
<evidence type="ECO:0000313" key="11">
    <source>
        <dbReference type="EMBL" id="OGH87570.1"/>
    </source>
</evidence>
<dbReference type="InterPro" id="IPR058582">
    <property type="entry name" value="KH_NusA_2nd"/>
</dbReference>
<gene>
    <name evidence="7" type="primary">nusA</name>
    <name evidence="11" type="ORF">A3J93_03535</name>
</gene>
<dbReference type="InterPro" id="IPR030842">
    <property type="entry name" value="TF_NusA_bacterial"/>
</dbReference>
<dbReference type="GO" id="GO:0003723">
    <property type="term" value="F:RNA binding"/>
    <property type="evidence" value="ECO:0007669"/>
    <property type="project" value="UniProtKB-UniRule"/>
</dbReference>
<feature type="domain" description="S1 motif" evidence="10">
    <location>
        <begin position="173"/>
        <end position="237"/>
    </location>
</feature>
<dbReference type="Pfam" id="PF08529">
    <property type="entry name" value="NusA_N"/>
    <property type="match status" value="2"/>
</dbReference>
<dbReference type="Gene3D" id="3.30.300.20">
    <property type="match status" value="2"/>
</dbReference>
<dbReference type="Pfam" id="PF26594">
    <property type="entry name" value="KH_NusA_2nd"/>
    <property type="match status" value="1"/>
</dbReference>
<comment type="subunit">
    <text evidence="7">Monomer. Binds directly to the core enzyme of the DNA-dependent RNA polymerase and to nascent RNA.</text>
</comment>
<dbReference type="PROSITE" id="PS50084">
    <property type="entry name" value="KH_TYPE_1"/>
    <property type="match status" value="1"/>
</dbReference>
<evidence type="ECO:0000256" key="4">
    <source>
        <dbReference type="ARBA" id="ARBA00022884"/>
    </source>
</evidence>
<reference evidence="11 12" key="1">
    <citation type="journal article" date="2016" name="Nat. Commun.">
        <title>Thousands of microbial genomes shed light on interconnected biogeochemical processes in an aquifer system.</title>
        <authorList>
            <person name="Anantharaman K."/>
            <person name="Brown C.T."/>
            <person name="Hug L.A."/>
            <person name="Sharon I."/>
            <person name="Castelle C.J."/>
            <person name="Probst A.J."/>
            <person name="Thomas B.C."/>
            <person name="Singh A."/>
            <person name="Wilkins M.J."/>
            <person name="Karaoz U."/>
            <person name="Brodie E.L."/>
            <person name="Williams K.H."/>
            <person name="Hubbard S.S."/>
            <person name="Banfield J.F."/>
        </authorList>
    </citation>
    <scope>NUCLEOTIDE SEQUENCE [LARGE SCALE GENOMIC DNA]</scope>
</reference>
<dbReference type="InterPro" id="IPR015946">
    <property type="entry name" value="KH_dom-like_a/b"/>
</dbReference>
<keyword evidence="5 7" id="KW-0805">Transcription regulation</keyword>
<feature type="region of interest" description="Disordered" evidence="9">
    <location>
        <begin position="381"/>
        <end position="408"/>
    </location>
</feature>
<feature type="coiled-coil region" evidence="8">
    <location>
        <begin position="67"/>
        <end position="94"/>
    </location>
</feature>
<keyword evidence="2 7" id="KW-0963">Cytoplasm</keyword>
<dbReference type="PANTHER" id="PTHR22648">
    <property type="entry name" value="TRANSCRIPTION TERMINATION FACTOR NUSA"/>
    <property type="match status" value="1"/>
</dbReference>
<keyword evidence="1 7" id="KW-0806">Transcription termination</keyword>
<dbReference type="CDD" id="cd04455">
    <property type="entry name" value="S1_NusA"/>
    <property type="match status" value="1"/>
</dbReference>
<evidence type="ECO:0000256" key="5">
    <source>
        <dbReference type="ARBA" id="ARBA00023015"/>
    </source>
</evidence>
<evidence type="ECO:0000256" key="9">
    <source>
        <dbReference type="SAM" id="MobiDB-lite"/>
    </source>
</evidence>
<feature type="compositionally biased region" description="Acidic residues" evidence="9">
    <location>
        <begin position="389"/>
        <end position="408"/>
    </location>
</feature>
<dbReference type="HAMAP" id="MF_00945_B">
    <property type="entry name" value="NusA_B"/>
    <property type="match status" value="1"/>
</dbReference>
<dbReference type="Gene3D" id="3.30.1480.10">
    <property type="entry name" value="NusA, N-terminal domain"/>
    <property type="match status" value="1"/>
</dbReference>
<evidence type="ECO:0000256" key="2">
    <source>
        <dbReference type="ARBA" id="ARBA00022490"/>
    </source>
</evidence>
<dbReference type="Pfam" id="PF00575">
    <property type="entry name" value="S1"/>
    <property type="match status" value="1"/>
</dbReference>
<dbReference type="PANTHER" id="PTHR22648:SF0">
    <property type="entry name" value="TRANSCRIPTION TERMINATION_ANTITERMINATION PROTEIN NUSA"/>
    <property type="match status" value="1"/>
</dbReference>
<evidence type="ECO:0000313" key="12">
    <source>
        <dbReference type="Proteomes" id="UP000177907"/>
    </source>
</evidence>
<accession>A0A1F6NUS7</accession>
<dbReference type="SUPFAM" id="SSF54814">
    <property type="entry name" value="Prokaryotic type KH domain (KH-domain type II)"/>
    <property type="match status" value="2"/>
</dbReference>
<evidence type="ECO:0000259" key="10">
    <source>
        <dbReference type="PROSITE" id="PS50126"/>
    </source>
</evidence>
<comment type="function">
    <text evidence="7">Participates in both transcription termination and antitermination.</text>
</comment>
<dbReference type="SUPFAM" id="SSF69705">
    <property type="entry name" value="Transcription factor NusA, N-terminal domain"/>
    <property type="match status" value="1"/>
</dbReference>
<dbReference type="SMART" id="SM00322">
    <property type="entry name" value="KH"/>
    <property type="match status" value="2"/>
</dbReference>
<keyword evidence="8" id="KW-0175">Coiled coil</keyword>
<dbReference type="InterPro" id="IPR003029">
    <property type="entry name" value="S1_domain"/>
</dbReference>
<proteinExistence type="inferred from homology"/>
<keyword evidence="4 7" id="KW-0694">RNA-binding</keyword>
<dbReference type="Proteomes" id="UP000177907">
    <property type="component" value="Unassembled WGS sequence"/>
</dbReference>
<dbReference type="GO" id="GO:0031564">
    <property type="term" value="P:transcription antitermination"/>
    <property type="evidence" value="ECO:0007669"/>
    <property type="project" value="UniProtKB-UniRule"/>
</dbReference>
<name>A0A1F6NUS7_9BACT</name>
<dbReference type="GO" id="GO:0005829">
    <property type="term" value="C:cytosol"/>
    <property type="evidence" value="ECO:0007669"/>
    <property type="project" value="TreeGrafter"/>
</dbReference>
<dbReference type="FunFam" id="3.30.300.20:FF:000005">
    <property type="entry name" value="Transcription termination/antitermination protein NusA"/>
    <property type="match status" value="1"/>
</dbReference>
<organism evidence="11 12">
    <name type="scientific">Candidatus Magasanikbacteria bacterium RIFOXYC2_FULL_42_28</name>
    <dbReference type="NCBI Taxonomy" id="1798704"/>
    <lineage>
        <taxon>Bacteria</taxon>
        <taxon>Candidatus Magasanikiibacteriota</taxon>
    </lineage>
</organism>
<evidence type="ECO:0000256" key="6">
    <source>
        <dbReference type="ARBA" id="ARBA00023163"/>
    </source>
</evidence>
<sequence length="408" mass="45345">MSSEITKAIQALCDEKNLSYEAVLETVETALAAAYRKDFGNKQQNIKVKFDPETGAIKAWDVKSVVADVAEDVLEKAQEEAAARREKAREEDREITPEELEDLPRFNPKLELMLTAAKEVDKKAKVGDILEIKLEVGGEFGRMAAQTAKQVIIQKIREAERGLVFEDFKKQENTIISGTVQRVEARKILIDLGKITGILPNEEQIRREHYRPGVRMKFFVLKVEMSVRGPEIILSRASSKMVEEIFRQEIPEIESGSVEIKGVARDAGWRSKVAVATSDQTIDPIGSCIGQRGSRINTIIEELGGEKIDIIAWSENPAEYIVKALAPAKTAEVELDEASKVAKAHVPTEQFSMAIGKSGQNVRLASQLTGWRIDVMEKGGEQVVSSEDAPVEDVEEVVVEEDNKEETK</sequence>
<dbReference type="FunFam" id="3.30.300.20:FF:000002">
    <property type="entry name" value="Transcription termination/antitermination protein NusA"/>
    <property type="match status" value="1"/>
</dbReference>
<comment type="similarity">
    <text evidence="7">Belongs to the NusA family.</text>
</comment>
<dbReference type="AlphaFoldDB" id="A0A1F6NUS7"/>
<evidence type="ECO:0000256" key="7">
    <source>
        <dbReference type="HAMAP-Rule" id="MF_00945"/>
    </source>
</evidence>
<dbReference type="CDD" id="cd02134">
    <property type="entry name" value="KH-II_NusA_rpt1"/>
    <property type="match status" value="1"/>
</dbReference>
<dbReference type="Pfam" id="PF13184">
    <property type="entry name" value="KH_NusA_1st"/>
    <property type="match status" value="1"/>
</dbReference>
<comment type="caution">
    <text evidence="11">The sequence shown here is derived from an EMBL/GenBank/DDBJ whole genome shotgun (WGS) entry which is preliminary data.</text>
</comment>
<keyword evidence="6 7" id="KW-0804">Transcription</keyword>
<dbReference type="InterPro" id="IPR009019">
    <property type="entry name" value="KH_sf_prok-type"/>
</dbReference>
<keyword evidence="3 7" id="KW-0889">Transcription antitermination</keyword>
<dbReference type="PROSITE" id="PS50126">
    <property type="entry name" value="S1"/>
    <property type="match status" value="1"/>
</dbReference>
<dbReference type="GO" id="GO:0006353">
    <property type="term" value="P:DNA-templated transcription termination"/>
    <property type="evidence" value="ECO:0007669"/>
    <property type="project" value="UniProtKB-UniRule"/>
</dbReference>
<dbReference type="SUPFAM" id="SSF50249">
    <property type="entry name" value="Nucleic acid-binding proteins"/>
    <property type="match status" value="1"/>
</dbReference>
<comment type="subcellular location">
    <subcellularLocation>
        <location evidence="7">Cytoplasm</location>
    </subcellularLocation>
</comment>
<dbReference type="InterPro" id="IPR010213">
    <property type="entry name" value="TF_NusA"/>
</dbReference>
<dbReference type="EMBL" id="MFQZ01000010">
    <property type="protein sequence ID" value="OGH87570.1"/>
    <property type="molecule type" value="Genomic_DNA"/>
</dbReference>
<dbReference type="InterPro" id="IPR013735">
    <property type="entry name" value="TF_NusA_N"/>
</dbReference>
<evidence type="ECO:0000256" key="8">
    <source>
        <dbReference type="SAM" id="Coils"/>
    </source>
</evidence>
<dbReference type="Gene3D" id="2.40.50.140">
    <property type="entry name" value="Nucleic acid-binding proteins"/>
    <property type="match status" value="1"/>
</dbReference>
<dbReference type="InterPro" id="IPR012340">
    <property type="entry name" value="NA-bd_OB-fold"/>
</dbReference>
<dbReference type="InterPro" id="IPR036555">
    <property type="entry name" value="NusA_N_sf"/>
</dbReference>
<dbReference type="STRING" id="1798704.A3J93_03535"/>
<dbReference type="CDD" id="cd22529">
    <property type="entry name" value="KH-II_NusA_rpt2"/>
    <property type="match status" value="1"/>
</dbReference>